<evidence type="ECO:0000313" key="2">
    <source>
        <dbReference type="EMBL" id="GIG34408.1"/>
    </source>
</evidence>
<evidence type="ECO:0000256" key="1">
    <source>
        <dbReference type="SAM" id="MobiDB-lite"/>
    </source>
</evidence>
<gene>
    <name evidence="3" type="ORF">BKA21_001815</name>
    <name evidence="2" type="ORF">Col01nite_35670</name>
</gene>
<feature type="compositionally biased region" description="Low complexity" evidence="1">
    <location>
        <begin position="9"/>
        <end position="26"/>
    </location>
</feature>
<dbReference type="AlphaFoldDB" id="A0A7Y9FHX9"/>
<keyword evidence="5" id="KW-1185">Reference proteome</keyword>
<feature type="region of interest" description="Disordered" evidence="1">
    <location>
        <begin position="1"/>
        <end position="36"/>
    </location>
</feature>
<name>A0A7Y9FHX9_9CELL</name>
<evidence type="ECO:0000313" key="3">
    <source>
        <dbReference type="EMBL" id="NYD86266.1"/>
    </source>
</evidence>
<organism evidence="3 4">
    <name type="scientific">Cellulomonas oligotrophica</name>
    <dbReference type="NCBI Taxonomy" id="931536"/>
    <lineage>
        <taxon>Bacteria</taxon>
        <taxon>Bacillati</taxon>
        <taxon>Actinomycetota</taxon>
        <taxon>Actinomycetes</taxon>
        <taxon>Micrococcales</taxon>
        <taxon>Cellulomonadaceae</taxon>
        <taxon>Cellulomonas</taxon>
    </lineage>
</organism>
<evidence type="ECO:0000313" key="5">
    <source>
        <dbReference type="Proteomes" id="UP000618382"/>
    </source>
</evidence>
<dbReference type="RefSeq" id="WP_140457927.1">
    <property type="nucleotide sequence ID" value="NZ_BAABFI010000001.1"/>
</dbReference>
<reference evidence="2 5" key="2">
    <citation type="submission" date="2021-01" db="EMBL/GenBank/DDBJ databases">
        <title>Whole genome shotgun sequence of Cellulomonas oligotrophica NBRC 109435.</title>
        <authorList>
            <person name="Komaki H."/>
            <person name="Tamura T."/>
        </authorList>
    </citation>
    <scope>NUCLEOTIDE SEQUENCE [LARGE SCALE GENOMIC DNA]</scope>
    <source>
        <strain evidence="2 5">NBRC 109435</strain>
    </source>
</reference>
<evidence type="ECO:0000313" key="4">
    <source>
        <dbReference type="Proteomes" id="UP000577956"/>
    </source>
</evidence>
<dbReference type="EMBL" id="JACCBK010000001">
    <property type="protein sequence ID" value="NYD86266.1"/>
    <property type="molecule type" value="Genomic_DNA"/>
</dbReference>
<dbReference type="EMBL" id="BONN01000017">
    <property type="protein sequence ID" value="GIG34408.1"/>
    <property type="molecule type" value="Genomic_DNA"/>
</dbReference>
<sequence length="67" mass="7444">MHTPWNSTPGAGDPHAGDPARAGADPARGHDETDPWRVTRALDTCCTIRPVDGELLRWAWGQRERRV</sequence>
<dbReference type="Proteomes" id="UP000618382">
    <property type="component" value="Unassembled WGS sequence"/>
</dbReference>
<dbReference type="Proteomes" id="UP000577956">
    <property type="component" value="Unassembled WGS sequence"/>
</dbReference>
<accession>A0A7Y9FHX9</accession>
<proteinExistence type="predicted"/>
<comment type="caution">
    <text evidence="3">The sequence shown here is derived from an EMBL/GenBank/DDBJ whole genome shotgun (WGS) entry which is preliminary data.</text>
</comment>
<protein>
    <submittedName>
        <fullName evidence="3">Uncharacterized protein</fullName>
    </submittedName>
</protein>
<feature type="compositionally biased region" description="Basic and acidic residues" evidence="1">
    <location>
        <begin position="27"/>
        <end position="36"/>
    </location>
</feature>
<reference evidence="3 4" key="1">
    <citation type="submission" date="2020-07" db="EMBL/GenBank/DDBJ databases">
        <title>Sequencing the genomes of 1000 actinobacteria strains.</title>
        <authorList>
            <person name="Klenk H.-P."/>
        </authorList>
    </citation>
    <scope>NUCLEOTIDE SEQUENCE [LARGE SCALE GENOMIC DNA]</scope>
    <source>
        <strain evidence="3 4">DSM 24482</strain>
    </source>
</reference>